<dbReference type="Proteomes" id="UP000799444">
    <property type="component" value="Unassembled WGS sequence"/>
</dbReference>
<feature type="region of interest" description="Disordered" evidence="1">
    <location>
        <begin position="52"/>
        <end position="72"/>
    </location>
</feature>
<feature type="compositionally biased region" description="Polar residues" evidence="1">
    <location>
        <begin position="176"/>
        <end position="207"/>
    </location>
</feature>
<feature type="region of interest" description="Disordered" evidence="1">
    <location>
        <begin position="96"/>
        <end position="120"/>
    </location>
</feature>
<accession>A0A9P4R1I4</accession>
<name>A0A9P4R1I4_9PLEO</name>
<dbReference type="AlphaFoldDB" id="A0A9P4R1I4"/>
<evidence type="ECO:0008006" key="4">
    <source>
        <dbReference type="Google" id="ProtNLM"/>
    </source>
</evidence>
<evidence type="ECO:0000313" key="2">
    <source>
        <dbReference type="EMBL" id="KAF2735098.1"/>
    </source>
</evidence>
<reference evidence="2" key="1">
    <citation type="journal article" date="2020" name="Stud. Mycol.">
        <title>101 Dothideomycetes genomes: a test case for predicting lifestyles and emergence of pathogens.</title>
        <authorList>
            <person name="Haridas S."/>
            <person name="Albert R."/>
            <person name="Binder M."/>
            <person name="Bloem J."/>
            <person name="Labutti K."/>
            <person name="Salamov A."/>
            <person name="Andreopoulos B."/>
            <person name="Baker S."/>
            <person name="Barry K."/>
            <person name="Bills G."/>
            <person name="Bluhm B."/>
            <person name="Cannon C."/>
            <person name="Castanera R."/>
            <person name="Culley D."/>
            <person name="Daum C."/>
            <person name="Ezra D."/>
            <person name="Gonzalez J."/>
            <person name="Henrissat B."/>
            <person name="Kuo A."/>
            <person name="Liang C."/>
            <person name="Lipzen A."/>
            <person name="Lutzoni F."/>
            <person name="Magnuson J."/>
            <person name="Mondo S."/>
            <person name="Nolan M."/>
            <person name="Ohm R."/>
            <person name="Pangilinan J."/>
            <person name="Park H.-J."/>
            <person name="Ramirez L."/>
            <person name="Alfaro M."/>
            <person name="Sun H."/>
            <person name="Tritt A."/>
            <person name="Yoshinaga Y."/>
            <person name="Zwiers L.-H."/>
            <person name="Turgeon B."/>
            <person name="Goodwin S."/>
            <person name="Spatafora J."/>
            <person name="Crous P."/>
            <person name="Grigoriev I."/>
        </authorList>
    </citation>
    <scope>NUCLEOTIDE SEQUENCE</scope>
    <source>
        <strain evidence="2">CBS 125425</strain>
    </source>
</reference>
<evidence type="ECO:0000256" key="1">
    <source>
        <dbReference type="SAM" id="MobiDB-lite"/>
    </source>
</evidence>
<protein>
    <recommendedName>
        <fullName evidence="4">Myb-like domain-containing protein</fullName>
    </recommendedName>
</protein>
<keyword evidence="3" id="KW-1185">Reference proteome</keyword>
<sequence length="520" mass="58172">MTETLWHPPRADDLIHAVSDLAHPQPHFFTFPPSRLTDQQAGPMLLAQSQLAAASSLPHKKSSYPSNLDPSRMPQMRNIASLGMRFQNTAIHGAAQLPSRPNHNLAPPTRTHYEPEKRTTLADNRSNVPALEMQSYYTVDESKESFRPNTHGYGAAGVNGTGSDIPFAYSVNGLPSTPSLSHGSDGSTGRPSPRSTYSPTYESTQTKTRAEVTEQYVPPVLYSINGIPFAHEPGFFYAQNPYPILQTVNSRLTDDHEGSPAELHMPQGSEDLFPAPVTSFPWFGPAHVSEEEQVEYASSHGRQNYPMVNDQNHGMGMESCEEWEIGEQEEATDMLPPYQFMHSAQVPEYEHAGTGFAFSVNAKENGEQSGRVRANAPSHDNAATNNRAIVLTQSSQRRKEDEILIDGKRKGLTYKQIRKAMGTTVAESTLRGRYRAITKERMQRVRRPVWTDNDIRLLTKCVHEELAHVEHHSYRQLSNNQKLAKISWKKIADYIAENGGSYHFGNSTCKKKWCDIATQR</sequence>
<evidence type="ECO:0000313" key="3">
    <source>
        <dbReference type="Proteomes" id="UP000799444"/>
    </source>
</evidence>
<feature type="region of interest" description="Disordered" evidence="1">
    <location>
        <begin position="176"/>
        <end position="209"/>
    </location>
</feature>
<comment type="caution">
    <text evidence="2">The sequence shown here is derived from an EMBL/GenBank/DDBJ whole genome shotgun (WGS) entry which is preliminary data.</text>
</comment>
<dbReference type="EMBL" id="ML996139">
    <property type="protein sequence ID" value="KAF2735098.1"/>
    <property type="molecule type" value="Genomic_DNA"/>
</dbReference>
<organism evidence="2 3">
    <name type="scientific">Polyplosphaeria fusca</name>
    <dbReference type="NCBI Taxonomy" id="682080"/>
    <lineage>
        <taxon>Eukaryota</taxon>
        <taxon>Fungi</taxon>
        <taxon>Dikarya</taxon>
        <taxon>Ascomycota</taxon>
        <taxon>Pezizomycotina</taxon>
        <taxon>Dothideomycetes</taxon>
        <taxon>Pleosporomycetidae</taxon>
        <taxon>Pleosporales</taxon>
        <taxon>Tetraplosphaeriaceae</taxon>
        <taxon>Polyplosphaeria</taxon>
    </lineage>
</organism>
<dbReference type="OrthoDB" id="3439209at2759"/>
<feature type="compositionally biased region" description="Basic and acidic residues" evidence="1">
    <location>
        <begin position="111"/>
        <end position="120"/>
    </location>
</feature>
<gene>
    <name evidence="2" type="ORF">EJ04DRAFT_219763</name>
</gene>
<proteinExistence type="predicted"/>